<gene>
    <name evidence="2" type="ORF">ASPTUDRAFT_44928</name>
</gene>
<evidence type="ECO:0000313" key="3">
    <source>
        <dbReference type="Proteomes" id="UP000184304"/>
    </source>
</evidence>
<dbReference type="VEuPathDB" id="FungiDB:ASPTUDRAFT_44928"/>
<evidence type="ECO:0000256" key="1">
    <source>
        <dbReference type="SAM" id="SignalP"/>
    </source>
</evidence>
<protein>
    <recommendedName>
        <fullName evidence="4">WSC domain-containing protein</fullName>
    </recommendedName>
</protein>
<evidence type="ECO:0000313" key="2">
    <source>
        <dbReference type="EMBL" id="OJI81654.1"/>
    </source>
</evidence>
<dbReference type="EMBL" id="KV878205">
    <property type="protein sequence ID" value="OJI81654.1"/>
    <property type="molecule type" value="Genomic_DNA"/>
</dbReference>
<accession>A0A1L9MXA2</accession>
<organism evidence="2 3">
    <name type="scientific">Aspergillus tubingensis (strain CBS 134.48)</name>
    <dbReference type="NCBI Taxonomy" id="767770"/>
    <lineage>
        <taxon>Eukaryota</taxon>
        <taxon>Fungi</taxon>
        <taxon>Dikarya</taxon>
        <taxon>Ascomycota</taxon>
        <taxon>Pezizomycotina</taxon>
        <taxon>Eurotiomycetes</taxon>
        <taxon>Eurotiomycetidae</taxon>
        <taxon>Eurotiales</taxon>
        <taxon>Aspergillaceae</taxon>
        <taxon>Aspergillus</taxon>
        <taxon>Aspergillus subgen. Circumdati</taxon>
    </lineage>
</organism>
<feature type="signal peptide" evidence="1">
    <location>
        <begin position="1"/>
        <end position="19"/>
    </location>
</feature>
<dbReference type="AlphaFoldDB" id="A0A1L9MXA2"/>
<reference evidence="3" key="1">
    <citation type="journal article" date="2017" name="Genome Biol.">
        <title>Comparative genomics reveals high biological diversity and specific adaptations in the industrially and medically important fungal genus Aspergillus.</title>
        <authorList>
            <person name="de Vries R.P."/>
            <person name="Riley R."/>
            <person name="Wiebenga A."/>
            <person name="Aguilar-Osorio G."/>
            <person name="Amillis S."/>
            <person name="Uchima C.A."/>
            <person name="Anderluh G."/>
            <person name="Asadollahi M."/>
            <person name="Askin M."/>
            <person name="Barry K."/>
            <person name="Battaglia E."/>
            <person name="Bayram O."/>
            <person name="Benocci T."/>
            <person name="Braus-Stromeyer S.A."/>
            <person name="Caldana C."/>
            <person name="Canovas D."/>
            <person name="Cerqueira G.C."/>
            <person name="Chen F."/>
            <person name="Chen W."/>
            <person name="Choi C."/>
            <person name="Clum A."/>
            <person name="Dos Santos R.A."/>
            <person name="Damasio A.R."/>
            <person name="Diallinas G."/>
            <person name="Emri T."/>
            <person name="Fekete E."/>
            <person name="Flipphi M."/>
            <person name="Freyberg S."/>
            <person name="Gallo A."/>
            <person name="Gournas C."/>
            <person name="Habgood R."/>
            <person name="Hainaut M."/>
            <person name="Harispe M.L."/>
            <person name="Henrissat B."/>
            <person name="Hilden K.S."/>
            <person name="Hope R."/>
            <person name="Hossain A."/>
            <person name="Karabika E."/>
            <person name="Karaffa L."/>
            <person name="Karanyi Z."/>
            <person name="Krasevec N."/>
            <person name="Kuo A."/>
            <person name="Kusch H."/>
            <person name="LaButti K."/>
            <person name="Lagendijk E.L."/>
            <person name="Lapidus A."/>
            <person name="Levasseur A."/>
            <person name="Lindquist E."/>
            <person name="Lipzen A."/>
            <person name="Logrieco A.F."/>
            <person name="MacCabe A."/>
            <person name="Maekelae M.R."/>
            <person name="Malavazi I."/>
            <person name="Melin P."/>
            <person name="Meyer V."/>
            <person name="Mielnichuk N."/>
            <person name="Miskei M."/>
            <person name="Molnar A.P."/>
            <person name="Mule G."/>
            <person name="Ngan C.Y."/>
            <person name="Orejas M."/>
            <person name="Orosz E."/>
            <person name="Ouedraogo J.P."/>
            <person name="Overkamp K.M."/>
            <person name="Park H.-S."/>
            <person name="Perrone G."/>
            <person name="Piumi F."/>
            <person name="Punt P.J."/>
            <person name="Ram A.F."/>
            <person name="Ramon A."/>
            <person name="Rauscher S."/>
            <person name="Record E."/>
            <person name="Riano-Pachon D.M."/>
            <person name="Robert V."/>
            <person name="Roehrig J."/>
            <person name="Ruller R."/>
            <person name="Salamov A."/>
            <person name="Salih N.S."/>
            <person name="Samson R.A."/>
            <person name="Sandor E."/>
            <person name="Sanguinetti M."/>
            <person name="Schuetze T."/>
            <person name="Sepcic K."/>
            <person name="Shelest E."/>
            <person name="Sherlock G."/>
            <person name="Sophianopoulou V."/>
            <person name="Squina F.M."/>
            <person name="Sun H."/>
            <person name="Susca A."/>
            <person name="Todd R.B."/>
            <person name="Tsang A."/>
            <person name="Unkles S.E."/>
            <person name="van de Wiele N."/>
            <person name="van Rossen-Uffink D."/>
            <person name="Oliveira J.V."/>
            <person name="Vesth T.C."/>
            <person name="Visser J."/>
            <person name="Yu J.-H."/>
            <person name="Zhou M."/>
            <person name="Andersen M.R."/>
            <person name="Archer D.B."/>
            <person name="Baker S.E."/>
            <person name="Benoit I."/>
            <person name="Brakhage A.A."/>
            <person name="Braus G.H."/>
            <person name="Fischer R."/>
            <person name="Frisvad J.C."/>
            <person name="Goldman G.H."/>
            <person name="Houbraken J."/>
            <person name="Oakley B."/>
            <person name="Pocsi I."/>
            <person name="Scazzocchio C."/>
            <person name="Seiboth B."/>
            <person name="vanKuyk P.A."/>
            <person name="Wortman J."/>
            <person name="Dyer P.S."/>
            <person name="Grigoriev I.V."/>
        </authorList>
    </citation>
    <scope>NUCLEOTIDE SEQUENCE [LARGE SCALE GENOMIC DNA]</scope>
    <source>
        <strain evidence="3">CBS 134.48</strain>
    </source>
</reference>
<sequence>MWSFHFISVLLWLSHLAQGGLGHNSQSPLLPHEAYDPKTSSVQLVSSEDFSDSNLTQSCQDALYATLKCDEYVLYLGRQEYCNSLESISLTDTVCSTECGQSLSTFHDNVVAQCGLDATIARGTSALSVIDSVWTGWNETCLRSPNGTYCNEIIDRSPPYVNLAEVARQEFCYDCWVPKLKMMRQSPYSAYNNAWASLLRGALISKMKLPYY</sequence>
<evidence type="ECO:0008006" key="4">
    <source>
        <dbReference type="Google" id="ProtNLM"/>
    </source>
</evidence>
<keyword evidence="3" id="KW-1185">Reference proteome</keyword>
<dbReference type="OMA" id="YNNAWAS"/>
<feature type="chain" id="PRO_5012182905" description="WSC domain-containing protein" evidence="1">
    <location>
        <begin position="20"/>
        <end position="212"/>
    </location>
</feature>
<keyword evidence="1" id="KW-0732">Signal</keyword>
<dbReference type="Proteomes" id="UP000184304">
    <property type="component" value="Unassembled WGS sequence"/>
</dbReference>
<name>A0A1L9MXA2_ASPTC</name>
<proteinExistence type="predicted"/>